<evidence type="ECO:0000256" key="2">
    <source>
        <dbReference type="RuleBase" id="RU000682"/>
    </source>
</evidence>
<dbReference type="Gene3D" id="1.10.10.60">
    <property type="entry name" value="Homeodomain-like"/>
    <property type="match status" value="1"/>
</dbReference>
<feature type="domain" description="Homeobox" evidence="4">
    <location>
        <begin position="130"/>
        <end position="190"/>
    </location>
</feature>
<dbReference type="GO" id="GO:0000981">
    <property type="term" value="F:DNA-binding transcription factor activity, RNA polymerase II-specific"/>
    <property type="evidence" value="ECO:0007669"/>
    <property type="project" value="TreeGrafter"/>
</dbReference>
<evidence type="ECO:0000256" key="3">
    <source>
        <dbReference type="SAM" id="MobiDB-lite"/>
    </source>
</evidence>
<feature type="compositionally biased region" description="Polar residues" evidence="3">
    <location>
        <begin position="106"/>
        <end position="125"/>
    </location>
</feature>
<dbReference type="CDD" id="cd00086">
    <property type="entry name" value="homeodomain"/>
    <property type="match status" value="1"/>
</dbReference>
<dbReference type="GO" id="GO:1990837">
    <property type="term" value="F:sequence-specific double-stranded DNA binding"/>
    <property type="evidence" value="ECO:0007669"/>
    <property type="project" value="TreeGrafter"/>
</dbReference>
<evidence type="ECO:0000313" key="5">
    <source>
        <dbReference type="EMBL" id="KIL58171.1"/>
    </source>
</evidence>
<proteinExistence type="predicted"/>
<sequence>MSKSHSPSSSPTTPSPPSSPPAPKSHQHVREDIPPPPGPASGLRDETLSLRPIRTIDSTSSSQRRPPHLEESNPSDSHRAKRLRTESFESIEAYSSKFDSIPDTPPTSSLSRNMGAQSEQPISSQTVAAAKKKRTRTLTTPHQAAVLYALLAQSRFPTTAMREEVGRSIGLSARKVQIWFQNQRQKARRPRSQSETNSNTAQPLSAFPSFPQYSASSSSNNRPETNPSMLPPLPPSSSSYQLQPSSAPESYSHLSDPPSQLLGPGVPGLDSHPVSVSRGGGLMSHTSHIDFGHPIPGSSRGTSQVSPTQGQRLATTLSFPSHYQNPYRTLPPLAPDSQIGMSDSISRLGAQPAISQLPLTDTAVHPLSVELPFIHYRPTSNPPTTLPGHIVGSGSMPPPFTLQPQPQWDARSFTPSLTRPGMWSTPSPGASSPSPTQPPFVPPSAASALTGFPRPGPRHSAPVETQGASQPEMPSPPQQRMGRYDPVRATIVPLPKESSPHPPTPLPSRD</sequence>
<evidence type="ECO:0000259" key="4">
    <source>
        <dbReference type="PROSITE" id="PS50071"/>
    </source>
</evidence>
<dbReference type="InterPro" id="IPR001356">
    <property type="entry name" value="HD"/>
</dbReference>
<keyword evidence="1 2" id="KW-0539">Nucleus</keyword>
<comment type="subcellular location">
    <subcellularLocation>
        <location evidence="1 2">Nucleus</location>
    </subcellularLocation>
</comment>
<feature type="region of interest" description="Disordered" evidence="3">
    <location>
        <begin position="182"/>
        <end position="288"/>
    </location>
</feature>
<keyword evidence="1 2" id="KW-0371">Homeobox</keyword>
<feature type="compositionally biased region" description="Low complexity" evidence="3">
    <location>
        <begin position="236"/>
        <end position="248"/>
    </location>
</feature>
<feature type="compositionally biased region" description="Low complexity" evidence="3">
    <location>
        <begin position="424"/>
        <end position="434"/>
    </location>
</feature>
<dbReference type="AlphaFoldDB" id="A0A0C2WN83"/>
<keyword evidence="1 2" id="KW-0238">DNA-binding</keyword>
<feature type="compositionally biased region" description="Pro residues" evidence="3">
    <location>
        <begin position="500"/>
        <end position="510"/>
    </location>
</feature>
<organism evidence="5 6">
    <name type="scientific">Amanita muscaria (strain Koide BX008)</name>
    <dbReference type="NCBI Taxonomy" id="946122"/>
    <lineage>
        <taxon>Eukaryota</taxon>
        <taxon>Fungi</taxon>
        <taxon>Dikarya</taxon>
        <taxon>Basidiomycota</taxon>
        <taxon>Agaricomycotina</taxon>
        <taxon>Agaricomycetes</taxon>
        <taxon>Agaricomycetidae</taxon>
        <taxon>Agaricales</taxon>
        <taxon>Pluteineae</taxon>
        <taxon>Amanitaceae</taxon>
        <taxon>Amanita</taxon>
    </lineage>
</organism>
<feature type="compositionally biased region" description="Polar residues" evidence="3">
    <location>
        <begin position="193"/>
        <end position="203"/>
    </location>
</feature>
<dbReference type="SMART" id="SM00389">
    <property type="entry name" value="HOX"/>
    <property type="match status" value="1"/>
</dbReference>
<dbReference type="OrthoDB" id="6159439at2759"/>
<feature type="region of interest" description="Disordered" evidence="3">
    <location>
        <begin position="1"/>
        <end position="138"/>
    </location>
</feature>
<feature type="compositionally biased region" description="Low complexity" evidence="3">
    <location>
        <begin position="205"/>
        <end position="219"/>
    </location>
</feature>
<feature type="compositionally biased region" description="Low complexity" evidence="3">
    <location>
        <begin position="1"/>
        <end position="12"/>
    </location>
</feature>
<dbReference type="Pfam" id="PF00046">
    <property type="entry name" value="Homeodomain"/>
    <property type="match status" value="1"/>
</dbReference>
<dbReference type="EMBL" id="KN818345">
    <property type="protein sequence ID" value="KIL58171.1"/>
    <property type="molecule type" value="Genomic_DNA"/>
</dbReference>
<dbReference type="SUPFAM" id="SSF46689">
    <property type="entry name" value="Homeodomain-like"/>
    <property type="match status" value="1"/>
</dbReference>
<dbReference type="Proteomes" id="UP000054549">
    <property type="component" value="Unassembled WGS sequence"/>
</dbReference>
<dbReference type="InterPro" id="IPR052631">
    <property type="entry name" value="Paired_homeobox_Bicoid"/>
</dbReference>
<protein>
    <recommendedName>
        <fullName evidence="4">Homeobox domain-containing protein</fullName>
    </recommendedName>
</protein>
<evidence type="ECO:0000256" key="1">
    <source>
        <dbReference type="PROSITE-ProRule" id="PRU00108"/>
    </source>
</evidence>
<dbReference type="InterPro" id="IPR009057">
    <property type="entry name" value="Homeodomain-like_sf"/>
</dbReference>
<dbReference type="STRING" id="946122.A0A0C2WN83"/>
<accession>A0A0C2WN83</accession>
<gene>
    <name evidence="5" type="ORF">M378DRAFT_15741</name>
</gene>
<name>A0A0C2WN83_AMAMK</name>
<dbReference type="InParanoid" id="A0A0C2WN83"/>
<dbReference type="PANTHER" id="PTHR46255">
    <property type="entry name" value="SHORT STATURE HOMEOBOX"/>
    <property type="match status" value="1"/>
</dbReference>
<evidence type="ECO:0000313" key="6">
    <source>
        <dbReference type="Proteomes" id="UP000054549"/>
    </source>
</evidence>
<keyword evidence="6" id="KW-1185">Reference proteome</keyword>
<reference evidence="5 6" key="1">
    <citation type="submission" date="2014-04" db="EMBL/GenBank/DDBJ databases">
        <title>Evolutionary Origins and Diversification of the Mycorrhizal Mutualists.</title>
        <authorList>
            <consortium name="DOE Joint Genome Institute"/>
            <consortium name="Mycorrhizal Genomics Consortium"/>
            <person name="Kohler A."/>
            <person name="Kuo A."/>
            <person name="Nagy L.G."/>
            <person name="Floudas D."/>
            <person name="Copeland A."/>
            <person name="Barry K.W."/>
            <person name="Cichocki N."/>
            <person name="Veneault-Fourrey C."/>
            <person name="LaButti K."/>
            <person name="Lindquist E.A."/>
            <person name="Lipzen A."/>
            <person name="Lundell T."/>
            <person name="Morin E."/>
            <person name="Murat C."/>
            <person name="Riley R."/>
            <person name="Ohm R."/>
            <person name="Sun H."/>
            <person name="Tunlid A."/>
            <person name="Henrissat B."/>
            <person name="Grigoriev I.V."/>
            <person name="Hibbett D.S."/>
            <person name="Martin F."/>
        </authorList>
    </citation>
    <scope>NUCLEOTIDE SEQUENCE [LARGE SCALE GENOMIC DNA]</scope>
    <source>
        <strain evidence="5 6">Koide BX008</strain>
    </source>
</reference>
<feature type="compositionally biased region" description="Pro residues" evidence="3">
    <location>
        <begin position="13"/>
        <end position="23"/>
    </location>
</feature>
<feature type="region of interest" description="Disordered" evidence="3">
    <location>
        <begin position="384"/>
        <end position="510"/>
    </location>
</feature>
<dbReference type="GO" id="GO:0005634">
    <property type="term" value="C:nucleus"/>
    <property type="evidence" value="ECO:0007669"/>
    <property type="project" value="UniProtKB-SubCell"/>
</dbReference>
<dbReference type="PANTHER" id="PTHR46255:SF3">
    <property type="entry name" value="HOMEOBOX DOMAIN-CONTAINING PROTEIN"/>
    <property type="match status" value="1"/>
</dbReference>
<feature type="DNA-binding region" description="Homeobox" evidence="1">
    <location>
        <begin position="132"/>
        <end position="191"/>
    </location>
</feature>
<dbReference type="PROSITE" id="PS50071">
    <property type="entry name" value="HOMEOBOX_2"/>
    <property type="match status" value="1"/>
</dbReference>
<dbReference type="HOGENOM" id="CLU_033345_0_0_1"/>